<dbReference type="GO" id="GO:0016705">
    <property type="term" value="F:oxidoreductase activity, acting on paired donors, with incorporation or reduction of molecular oxygen"/>
    <property type="evidence" value="ECO:0007669"/>
    <property type="project" value="InterPro"/>
</dbReference>
<reference evidence="6" key="1">
    <citation type="journal article" date="2020" name="BMC Genomics">
        <title>Correction to: Identification and distribution of gene clusters required for synthesis of sphingolipid metabolism inhibitors in diverse species of the filamentous fungus Fusarium.</title>
        <authorList>
            <person name="Kim H.S."/>
            <person name="Lohmar J.M."/>
            <person name="Busman M."/>
            <person name="Brown D.W."/>
            <person name="Naumann T.A."/>
            <person name="Divon H.H."/>
            <person name="Lysoe E."/>
            <person name="Uhlig S."/>
            <person name="Proctor R.H."/>
        </authorList>
    </citation>
    <scope>NUCLEOTIDE SEQUENCE</scope>
    <source>
        <strain evidence="6">NRRL 22465</strain>
    </source>
</reference>
<gene>
    <name evidence="6" type="ORF">FZEAL_7434</name>
</gene>
<dbReference type="InterPro" id="IPR050364">
    <property type="entry name" value="Cytochrome_P450_fung"/>
</dbReference>
<evidence type="ECO:0000256" key="2">
    <source>
        <dbReference type="ARBA" id="ARBA00022723"/>
    </source>
</evidence>
<dbReference type="InterPro" id="IPR036396">
    <property type="entry name" value="Cyt_P450_sf"/>
</dbReference>
<dbReference type="AlphaFoldDB" id="A0A8H4UGM4"/>
<dbReference type="CDD" id="cd11065">
    <property type="entry name" value="CYP64-like"/>
    <property type="match status" value="1"/>
</dbReference>
<dbReference type="PRINTS" id="PR00463">
    <property type="entry name" value="EP450I"/>
</dbReference>
<evidence type="ECO:0008006" key="8">
    <source>
        <dbReference type="Google" id="ProtNLM"/>
    </source>
</evidence>
<dbReference type="PANTHER" id="PTHR46300:SF5">
    <property type="entry name" value="CYTOCHROME P450"/>
    <property type="match status" value="1"/>
</dbReference>
<proteinExistence type="inferred from homology"/>
<dbReference type="Proteomes" id="UP000635477">
    <property type="component" value="Unassembled WGS sequence"/>
</dbReference>
<accession>A0A8H4UGM4</accession>
<dbReference type="GO" id="GO:0005506">
    <property type="term" value="F:iron ion binding"/>
    <property type="evidence" value="ECO:0007669"/>
    <property type="project" value="InterPro"/>
</dbReference>
<dbReference type="OrthoDB" id="1103324at2759"/>
<organism evidence="6 7">
    <name type="scientific">Fusarium zealandicum</name>
    <dbReference type="NCBI Taxonomy" id="1053134"/>
    <lineage>
        <taxon>Eukaryota</taxon>
        <taxon>Fungi</taxon>
        <taxon>Dikarya</taxon>
        <taxon>Ascomycota</taxon>
        <taxon>Pezizomycotina</taxon>
        <taxon>Sordariomycetes</taxon>
        <taxon>Hypocreomycetidae</taxon>
        <taxon>Hypocreales</taxon>
        <taxon>Nectriaceae</taxon>
        <taxon>Fusarium</taxon>
        <taxon>Fusarium staphyleae species complex</taxon>
    </lineage>
</organism>
<keyword evidence="7" id="KW-1185">Reference proteome</keyword>
<evidence type="ECO:0000313" key="6">
    <source>
        <dbReference type="EMBL" id="KAF4975815.1"/>
    </source>
</evidence>
<dbReference type="EMBL" id="JABEYC010000600">
    <property type="protein sequence ID" value="KAF4975815.1"/>
    <property type="molecule type" value="Genomic_DNA"/>
</dbReference>
<keyword evidence="4 5" id="KW-0408">Iron</keyword>
<dbReference type="InterPro" id="IPR002401">
    <property type="entry name" value="Cyt_P450_E_grp-I"/>
</dbReference>
<dbReference type="GO" id="GO:0004497">
    <property type="term" value="F:monooxygenase activity"/>
    <property type="evidence" value="ECO:0007669"/>
    <property type="project" value="InterPro"/>
</dbReference>
<comment type="similarity">
    <text evidence="1">Belongs to the cytochrome P450 family.</text>
</comment>
<keyword evidence="5" id="KW-0349">Heme</keyword>
<dbReference type="PANTHER" id="PTHR46300">
    <property type="entry name" value="P450, PUTATIVE (EUROFUNG)-RELATED-RELATED"/>
    <property type="match status" value="1"/>
</dbReference>
<sequence length="560" mass="62903">MELALPKAFAELLFVFGVVLFALVHWRSQPSLPLPPGPPAEFLLGHARVVPKENTAATYAKWSREYNSDVIHVKPLGRSIIVLNSLQAAKDILEKKGANFCDRPRFTLLEVMGWGKTLTFLPFGKRWQMHRSMLQTSFSNTNVRQWHNLQITEARRTVRNMMRKPSAWEISLRRLAVAIVLQVSYGTEVLQDDDPYIQIANDAMYATGNGGAPANSLIDLLPLARYLPDWIARDWSLRFARKWRWAIQKLHDVPFAAAQAEHDQDGWGDNTSLAHRLLRQYRSNIAKGQRQEWSLDDIKGAAGAIFIAGADTTWATCVIFILNMVLHPDIQEKARNQLDSVIGPDRLPNFSDRASLPYIEHIVQEIYRWSPLAPLGIPHKSLQDDVYKGMFIPKVKEWADLSVGTVVYANAHAIAHDERIYRAPHNFNPDRYEPLVNGGAGEPFPTGNFGFGRRDPSTGSRVCVGRFLADNSVWIMVATMLATLQFDKKTGPDGSPVEPRIKFTNGGTWSVNSSPTISTTNKPLLPSASIWHVAIPHAEWAGEKDTILLTVPFRKPSRAL</sequence>
<keyword evidence="2 5" id="KW-0479">Metal-binding</keyword>
<evidence type="ECO:0000313" key="7">
    <source>
        <dbReference type="Proteomes" id="UP000635477"/>
    </source>
</evidence>
<evidence type="ECO:0000256" key="4">
    <source>
        <dbReference type="ARBA" id="ARBA00023004"/>
    </source>
</evidence>
<name>A0A8H4UGM4_9HYPO</name>
<dbReference type="Pfam" id="PF00067">
    <property type="entry name" value="p450"/>
    <property type="match status" value="1"/>
</dbReference>
<evidence type="ECO:0000256" key="5">
    <source>
        <dbReference type="PIRSR" id="PIRSR602401-1"/>
    </source>
</evidence>
<reference evidence="6" key="2">
    <citation type="submission" date="2020-05" db="EMBL/GenBank/DDBJ databases">
        <authorList>
            <person name="Kim H.-S."/>
            <person name="Proctor R.H."/>
            <person name="Brown D.W."/>
        </authorList>
    </citation>
    <scope>NUCLEOTIDE SEQUENCE</scope>
    <source>
        <strain evidence="6">NRRL 22465</strain>
    </source>
</reference>
<comment type="caution">
    <text evidence="6">The sequence shown here is derived from an EMBL/GenBank/DDBJ whole genome shotgun (WGS) entry which is preliminary data.</text>
</comment>
<keyword evidence="3" id="KW-0560">Oxidoreductase</keyword>
<evidence type="ECO:0000256" key="1">
    <source>
        <dbReference type="ARBA" id="ARBA00010617"/>
    </source>
</evidence>
<dbReference type="InterPro" id="IPR001128">
    <property type="entry name" value="Cyt_P450"/>
</dbReference>
<dbReference type="SUPFAM" id="SSF48264">
    <property type="entry name" value="Cytochrome P450"/>
    <property type="match status" value="1"/>
</dbReference>
<dbReference type="Gene3D" id="1.10.630.10">
    <property type="entry name" value="Cytochrome P450"/>
    <property type="match status" value="1"/>
</dbReference>
<evidence type="ECO:0000256" key="3">
    <source>
        <dbReference type="ARBA" id="ARBA00023002"/>
    </source>
</evidence>
<dbReference type="GO" id="GO:0020037">
    <property type="term" value="F:heme binding"/>
    <property type="evidence" value="ECO:0007669"/>
    <property type="project" value="InterPro"/>
</dbReference>
<comment type="cofactor">
    <cofactor evidence="5">
        <name>heme</name>
        <dbReference type="ChEBI" id="CHEBI:30413"/>
    </cofactor>
</comment>
<protein>
    <recommendedName>
        <fullName evidence="8">Cytochrome P450</fullName>
    </recommendedName>
</protein>
<feature type="binding site" description="axial binding residue" evidence="5">
    <location>
        <position position="463"/>
    </location>
    <ligand>
        <name>heme</name>
        <dbReference type="ChEBI" id="CHEBI:30413"/>
    </ligand>
    <ligandPart>
        <name>Fe</name>
        <dbReference type="ChEBI" id="CHEBI:18248"/>
    </ligandPart>
</feature>